<evidence type="ECO:0000313" key="3">
    <source>
        <dbReference type="Proteomes" id="UP000198922"/>
    </source>
</evidence>
<dbReference type="GO" id="GO:0003676">
    <property type="term" value="F:nucleic acid binding"/>
    <property type="evidence" value="ECO:0007669"/>
    <property type="project" value="InterPro"/>
</dbReference>
<reference evidence="3" key="1">
    <citation type="submission" date="2016-10" db="EMBL/GenBank/DDBJ databases">
        <authorList>
            <person name="Varghese N."/>
            <person name="Submissions S."/>
        </authorList>
    </citation>
    <scope>NUCLEOTIDE SEQUENCE [LARGE SCALE GENOMIC DNA]</scope>
    <source>
        <strain evidence="3">DSM 21424</strain>
    </source>
</reference>
<dbReference type="Pfam" id="PF00313">
    <property type="entry name" value="CSD"/>
    <property type="match status" value="1"/>
</dbReference>
<evidence type="ECO:0000313" key="2">
    <source>
        <dbReference type="EMBL" id="SDE84291.1"/>
    </source>
</evidence>
<dbReference type="SUPFAM" id="SSF69754">
    <property type="entry name" value="Ribosome binding protein Y (YfiA homologue)"/>
    <property type="match status" value="1"/>
</dbReference>
<dbReference type="EMBL" id="FNAT01000004">
    <property type="protein sequence ID" value="SDE84291.1"/>
    <property type="molecule type" value="Genomic_DNA"/>
</dbReference>
<evidence type="ECO:0000259" key="1">
    <source>
        <dbReference type="PROSITE" id="PS51857"/>
    </source>
</evidence>
<dbReference type="SUPFAM" id="SSF50249">
    <property type="entry name" value="Nucleic acid-binding proteins"/>
    <property type="match status" value="1"/>
</dbReference>
<keyword evidence="3" id="KW-1185">Reference proteome</keyword>
<dbReference type="Gene3D" id="3.30.160.100">
    <property type="entry name" value="Ribosome hibernation promotion factor-like"/>
    <property type="match status" value="1"/>
</dbReference>
<dbReference type="AlphaFoldDB" id="A0A1G7G847"/>
<sequence>MDTPLEIAFHNMQSSDGLEQRIRTRAAKLERFHDHITSCHVVVEVPHKSQGGHKGYHVRIECRVPGKELVVSQDPGQGDKHDPYAAVNDAFYAMERRLEHAAQKKQGEVKAHDGPPQGRVRQLFSEYGFIETLDGRDIWFHKASVIEDGFEKLEKDMPVELSIVDDGPNGMGPQATSVRPIGRMQMNGEVPSHA</sequence>
<dbReference type="CDD" id="cd00552">
    <property type="entry name" value="RaiA"/>
    <property type="match status" value="1"/>
</dbReference>
<dbReference type="Pfam" id="PF02482">
    <property type="entry name" value="Ribosomal_S30AE"/>
    <property type="match status" value="1"/>
</dbReference>
<dbReference type="RefSeq" id="WP_165612594.1">
    <property type="nucleotide sequence ID" value="NZ_FNAT01000004.1"/>
</dbReference>
<dbReference type="InterPro" id="IPR002059">
    <property type="entry name" value="CSP_DNA-bd"/>
</dbReference>
<accession>A0A1G7G847</accession>
<proteinExistence type="predicted"/>
<dbReference type="InterPro" id="IPR003489">
    <property type="entry name" value="RHF/RaiA"/>
</dbReference>
<name>A0A1G7G847_9RHOB</name>
<dbReference type="PROSITE" id="PS51857">
    <property type="entry name" value="CSD_2"/>
    <property type="match status" value="1"/>
</dbReference>
<dbReference type="STRING" id="521013.SAMN04488567_2771"/>
<dbReference type="Proteomes" id="UP000198922">
    <property type="component" value="Unassembled WGS sequence"/>
</dbReference>
<dbReference type="Gene3D" id="2.40.50.140">
    <property type="entry name" value="Nucleic acid-binding proteins"/>
    <property type="match status" value="1"/>
</dbReference>
<dbReference type="InterPro" id="IPR036567">
    <property type="entry name" value="RHF-like"/>
</dbReference>
<organism evidence="2 3">
    <name type="scientific">Limimaricola pyoseonensis</name>
    <dbReference type="NCBI Taxonomy" id="521013"/>
    <lineage>
        <taxon>Bacteria</taxon>
        <taxon>Pseudomonadati</taxon>
        <taxon>Pseudomonadota</taxon>
        <taxon>Alphaproteobacteria</taxon>
        <taxon>Rhodobacterales</taxon>
        <taxon>Paracoccaceae</taxon>
        <taxon>Limimaricola</taxon>
    </lineage>
</organism>
<protein>
    <submittedName>
        <fullName evidence="2">Ribosomal subunit interface protein</fullName>
    </submittedName>
</protein>
<gene>
    <name evidence="2" type="ORF">SAMN04488567_2771</name>
</gene>
<feature type="domain" description="CSD" evidence="1">
    <location>
        <begin position="115"/>
        <end position="180"/>
    </location>
</feature>
<dbReference type="InterPro" id="IPR012340">
    <property type="entry name" value="NA-bd_OB-fold"/>
</dbReference>